<organism evidence="1 2">
    <name type="scientific">Coprobacillus cateniformis</name>
    <dbReference type="NCBI Taxonomy" id="100884"/>
    <lineage>
        <taxon>Bacteria</taxon>
        <taxon>Bacillati</taxon>
        <taxon>Bacillota</taxon>
        <taxon>Erysipelotrichia</taxon>
        <taxon>Erysipelotrichales</taxon>
        <taxon>Coprobacillaceae</taxon>
        <taxon>Coprobacillus</taxon>
    </lineage>
</organism>
<dbReference type="SUPFAM" id="SSF50969">
    <property type="entry name" value="YVTN repeat-like/Quinoprotein amine dehydrogenase"/>
    <property type="match status" value="1"/>
</dbReference>
<comment type="caution">
    <text evidence="1">The sequence shown here is derived from an EMBL/GenBank/DDBJ whole genome shotgun (WGS) entry which is preliminary data.</text>
</comment>
<dbReference type="Proteomes" id="UP000003157">
    <property type="component" value="Unassembled WGS sequence"/>
</dbReference>
<keyword evidence="2" id="KW-1185">Reference proteome</keyword>
<proteinExistence type="predicted"/>
<accession>E7GFX3</accession>
<dbReference type="InterPro" id="IPR058705">
    <property type="entry name" value="A_ENA"/>
</dbReference>
<sequence>MDILNLELIKTLPQNHHLLYKGMAFDGQFYYLTVPEEKMIYVMDNQYNFIRSHNVSRPFAAICYNNKKQCFFAVDIREKDYIYQLNNHLEEINYFYIDKPKTTTSKIHNLSYNLNHDTLVVVYNEFVLELSDNHSIVHIIDDENINHYCQLTIFPPFHISIIQSKGKQYLCLSTTDKCCIKKYCIPHEYRINDFILNQTSDSQNLELIILATQCSCQPCLLHCIINIEICPCNDCEQSDKCQETKRCNCQHSNHCCMPCINQSICDLIESIALQETALSHILNAEGEKLQHAIKMANNICELIEIDNSVQMTINNVMLLENVLYTKLNTLQNLCLPKCSCLEKCGLQ</sequence>
<dbReference type="RefSeq" id="WP_008790748.1">
    <property type="nucleotide sequence ID" value="NZ_AKCB01000001.1"/>
</dbReference>
<name>E7GFX3_9FIRM</name>
<dbReference type="Pfam" id="PF26595">
    <property type="entry name" value="A_ENA"/>
    <property type="match status" value="1"/>
</dbReference>
<dbReference type="EMBL" id="ADKX01000052">
    <property type="protein sequence ID" value="EFW03019.1"/>
    <property type="molecule type" value="Genomic_DNA"/>
</dbReference>
<protein>
    <submittedName>
        <fullName evidence="1">Uncharacterized protein</fullName>
    </submittedName>
</protein>
<gene>
    <name evidence="1" type="ORF">HMPREF9488_03666</name>
</gene>
<evidence type="ECO:0000313" key="1">
    <source>
        <dbReference type="EMBL" id="EFW03019.1"/>
    </source>
</evidence>
<dbReference type="OrthoDB" id="2082444at2"/>
<dbReference type="GeneID" id="78230548"/>
<dbReference type="InterPro" id="IPR011044">
    <property type="entry name" value="Quino_amine_DH_bsu"/>
</dbReference>
<evidence type="ECO:0000313" key="2">
    <source>
        <dbReference type="Proteomes" id="UP000003157"/>
    </source>
</evidence>
<dbReference type="eggNOG" id="ENOG50334AJ">
    <property type="taxonomic scope" value="Bacteria"/>
</dbReference>
<reference evidence="1 2" key="1">
    <citation type="submission" date="2010-12" db="EMBL/GenBank/DDBJ databases">
        <title>The Genome Sequence of Coprobacillus sp. strain 29_1.</title>
        <authorList>
            <consortium name="The Broad Institute Genome Sequencing Platform"/>
            <person name="Earl A."/>
            <person name="Ward D."/>
            <person name="Feldgarden M."/>
            <person name="Gevers D."/>
            <person name="Daigneault M."/>
            <person name="Sibley C.D."/>
            <person name="White A."/>
            <person name="Strauss J."/>
            <person name="Allen-Vercoe E."/>
            <person name="Young S.K."/>
            <person name="Zeng Q."/>
            <person name="Gargeya S."/>
            <person name="Fitzgerald M."/>
            <person name="Haas B."/>
            <person name="Abouelleil A."/>
            <person name="Alvarado L."/>
            <person name="Arachchi H.M."/>
            <person name="Berlin A."/>
            <person name="Brown A."/>
            <person name="Chapman S.B."/>
            <person name="Chen Z."/>
            <person name="Dunbar C."/>
            <person name="Freedman E."/>
            <person name="Gearin G."/>
            <person name="Gellesch M."/>
            <person name="Goldberg J."/>
            <person name="Griggs A."/>
            <person name="Gujja S."/>
            <person name="Heilman E."/>
            <person name="Heiman D."/>
            <person name="Howarth C."/>
            <person name="Larson L."/>
            <person name="Lui A."/>
            <person name="MacDonald P.J.P."/>
            <person name="Mehta T."/>
            <person name="Montmayeur A."/>
            <person name="Murphy C."/>
            <person name="Neiman D."/>
            <person name="Pearson M."/>
            <person name="Priest M."/>
            <person name="Roberts A."/>
            <person name="Saif S."/>
            <person name="Shea T."/>
            <person name="Shenoy N."/>
            <person name="Sisk P."/>
            <person name="Stolte C."/>
            <person name="Sykes S."/>
            <person name="White J."/>
            <person name="Yandava C."/>
            <person name="Nusbaum C."/>
            <person name="Birren B."/>
        </authorList>
    </citation>
    <scope>NUCLEOTIDE SEQUENCE [LARGE SCALE GENOMIC DNA]</scope>
    <source>
        <strain evidence="1 2">29_1</strain>
    </source>
</reference>
<dbReference type="AlphaFoldDB" id="E7GFX3"/>
<dbReference type="STRING" id="100884.GCA_000269565_02741"/>
<dbReference type="HOGENOM" id="CLU_798572_0_0_9"/>